<dbReference type="PROSITE" id="PS51257">
    <property type="entry name" value="PROKAR_LIPOPROTEIN"/>
    <property type="match status" value="1"/>
</dbReference>
<dbReference type="EMBL" id="CP060052">
    <property type="protein sequence ID" value="QNE04021.1"/>
    <property type="molecule type" value="Genomic_DNA"/>
</dbReference>
<reference evidence="3 4" key="1">
    <citation type="submission" date="2020-08" db="EMBL/GenBank/DDBJ databases">
        <authorList>
            <person name="Liu G."/>
            <person name="Sun C."/>
        </authorList>
    </citation>
    <scope>NUCLEOTIDE SEQUENCE [LARGE SCALE GENOMIC DNA]</scope>
    <source>
        <strain evidence="3 4">OT19</strain>
    </source>
</reference>
<protein>
    <submittedName>
        <fullName evidence="3">Uncharacterized protein</fullName>
    </submittedName>
</protein>
<feature type="compositionally biased region" description="Basic and acidic residues" evidence="1">
    <location>
        <begin position="45"/>
        <end position="62"/>
    </location>
</feature>
<accession>A0A7G6VQK6</accession>
<name>A0A7G6VQK6_9SPHN</name>
<organism evidence="3 4">
    <name type="scientific">Croceicoccus marinus</name>
    <dbReference type="NCBI Taxonomy" id="450378"/>
    <lineage>
        <taxon>Bacteria</taxon>
        <taxon>Pseudomonadati</taxon>
        <taxon>Pseudomonadota</taxon>
        <taxon>Alphaproteobacteria</taxon>
        <taxon>Sphingomonadales</taxon>
        <taxon>Erythrobacteraceae</taxon>
        <taxon>Croceicoccus</taxon>
    </lineage>
</organism>
<keyword evidence="2" id="KW-0732">Signal</keyword>
<evidence type="ECO:0000313" key="4">
    <source>
        <dbReference type="Proteomes" id="UP000515297"/>
    </source>
</evidence>
<dbReference type="RefSeq" id="WP_185883330.1">
    <property type="nucleotide sequence ID" value="NZ_CP060052.1"/>
</dbReference>
<proteinExistence type="predicted"/>
<evidence type="ECO:0000256" key="2">
    <source>
        <dbReference type="SAM" id="SignalP"/>
    </source>
</evidence>
<feature type="chain" id="PRO_5028917303" evidence="2">
    <location>
        <begin position="23"/>
        <end position="181"/>
    </location>
</feature>
<evidence type="ECO:0000313" key="3">
    <source>
        <dbReference type="EMBL" id="QNE04021.1"/>
    </source>
</evidence>
<gene>
    <name evidence="3" type="ORF">H4O24_08285</name>
</gene>
<feature type="signal peptide" evidence="2">
    <location>
        <begin position="1"/>
        <end position="22"/>
    </location>
</feature>
<dbReference type="AlphaFoldDB" id="A0A7G6VQK6"/>
<evidence type="ECO:0000256" key="1">
    <source>
        <dbReference type="SAM" id="MobiDB-lite"/>
    </source>
</evidence>
<dbReference type="Proteomes" id="UP000515297">
    <property type="component" value="Chromosome"/>
</dbReference>
<sequence>MRARAGLLLGALSLAACSGALAACSGDDEKTTGAPIRMQLSDAKPAPDEHPMPGKIDPPDGRWVREGTGATYGEPGMPALLKLSCRNGMVQATRNVPSDDGAKAMLSFVGYRGILRLPVTNDGDEWSGALASDDPHWIALTGGPFYATVAGGGKVIFPASSTLKELVDGCKSRLAKRGDDA</sequence>
<feature type="region of interest" description="Disordered" evidence="1">
    <location>
        <begin position="41"/>
        <end position="62"/>
    </location>
</feature>